<gene>
    <name evidence="1" type="ORF">LDC_2753</name>
</gene>
<proteinExistence type="predicted"/>
<dbReference type="Pfam" id="PF02810">
    <property type="entry name" value="SEC-C"/>
    <property type="match status" value="1"/>
</dbReference>
<dbReference type="Pfam" id="PF03695">
    <property type="entry name" value="UPF0149"/>
    <property type="match status" value="1"/>
</dbReference>
<dbReference type="EMBL" id="ADZX01000836">
    <property type="protein sequence ID" value="EFK95240.1"/>
    <property type="molecule type" value="Genomic_DNA"/>
</dbReference>
<dbReference type="PANTHER" id="PTHR33747:SF1">
    <property type="entry name" value="ADENYLATE CYCLASE-ASSOCIATED CAP C-TERMINAL DOMAIN-CONTAINING PROTEIN"/>
    <property type="match status" value="1"/>
</dbReference>
<dbReference type="PANTHER" id="PTHR33747">
    <property type="entry name" value="UPF0225 PROTEIN SCO1677"/>
    <property type="match status" value="1"/>
</dbReference>
<dbReference type="SUPFAM" id="SSF103642">
    <property type="entry name" value="Sec-C motif"/>
    <property type="match status" value="1"/>
</dbReference>
<evidence type="ECO:0000313" key="1">
    <source>
        <dbReference type="EMBL" id="EFK95240.1"/>
    </source>
</evidence>
<dbReference type="Gene3D" id="3.10.450.50">
    <property type="match status" value="1"/>
</dbReference>
<dbReference type="InterPro" id="IPR004027">
    <property type="entry name" value="SEC_C_motif"/>
</dbReference>
<reference evidence="1" key="2">
    <citation type="journal article" date="2011" name="Microb. Ecol.">
        <title>Taxonomic and Functional Metagenomic Profiling of the Microbial Community in the Anoxic Sediment of a Sub-saline Shallow Lake (Laguna de Carrizo, Central Spain).</title>
        <authorList>
            <person name="Ferrer M."/>
            <person name="Guazzaroni M.E."/>
            <person name="Richter M."/>
            <person name="Garcia-Salamanca A."/>
            <person name="Yarza P."/>
            <person name="Suarez-Suarez A."/>
            <person name="Solano J."/>
            <person name="Alcaide M."/>
            <person name="van Dillewijn P."/>
            <person name="Molina-Henares M.A."/>
            <person name="Lopez-Cortes N."/>
            <person name="Al-Ramahi Y."/>
            <person name="Guerrero C."/>
            <person name="Acosta A."/>
            <person name="de Eugenio L.I."/>
            <person name="Martinez V."/>
            <person name="Marques S."/>
            <person name="Rojo F."/>
            <person name="Santero E."/>
            <person name="Genilloud O."/>
            <person name="Perez-Perez J."/>
            <person name="Rossello-Mora R."/>
            <person name="Ramos J.L."/>
        </authorList>
    </citation>
    <scope>NUCLEOTIDE SEQUENCE</scope>
</reference>
<dbReference type="SUPFAM" id="SSF101327">
    <property type="entry name" value="YgfB-like"/>
    <property type="match status" value="1"/>
</dbReference>
<dbReference type="Gene3D" id="1.20.120.740">
    <property type="entry name" value="YgfB uncharacterised protein family UPF0149, PF03695"/>
    <property type="match status" value="1"/>
</dbReference>
<dbReference type="AlphaFoldDB" id="D9PMH5"/>
<dbReference type="NCBIfam" id="NF007704">
    <property type="entry name" value="PRK10396.1"/>
    <property type="match status" value="1"/>
</dbReference>
<organism evidence="1">
    <name type="scientific">sediment metagenome</name>
    <dbReference type="NCBI Taxonomy" id="749907"/>
    <lineage>
        <taxon>unclassified sequences</taxon>
        <taxon>metagenomes</taxon>
        <taxon>ecological metagenomes</taxon>
    </lineage>
</organism>
<sequence length="228" mass="26157">MELANPLTDEELDELDDFLMSEATGEDAMDISMLDGFLTALSIGPNNLPPSQWLPVVWGGSMAWESQAQADRMTTLVLRHANDILFYLRDEPDTFEPLLYQREDEGKTISIIDEWCTGFVRGIALDEDGWRPFMETEEGEDVLYPILLYGTEAGWEQLEEHPEIEARRDEYVASLGERVMAMMEWWLPIRKERSTIRREDPKVGRNDFCPCGSGKKFKKCCGGQKILH</sequence>
<comment type="caution">
    <text evidence="1">The sequence shown here is derived from an EMBL/GenBank/DDBJ whole genome shotgun (WGS) entry which is preliminary data.</text>
</comment>
<reference evidence="1" key="1">
    <citation type="submission" date="2010-07" db="EMBL/GenBank/DDBJ databases">
        <authorList>
            <consortium name="CONSOLIDER consortium CSD2007-00005"/>
            <person name="Guazzaroni M.-E."/>
            <person name="Richter M."/>
            <person name="Garcia-Salamanca A."/>
            <person name="Yarza P."/>
            <person name="Ferrer M."/>
        </authorList>
    </citation>
    <scope>NUCLEOTIDE SEQUENCE</scope>
</reference>
<dbReference type="InterPro" id="IPR011978">
    <property type="entry name" value="YgfB-like"/>
</dbReference>
<accession>D9PMH5</accession>
<dbReference type="NCBIfam" id="TIGR02292">
    <property type="entry name" value="ygfB_yecA"/>
    <property type="match status" value="1"/>
</dbReference>
<name>D9PMH5_9ZZZZ</name>
<dbReference type="InterPro" id="IPR036255">
    <property type="entry name" value="YgfB-like_sf"/>
</dbReference>
<protein>
    <submittedName>
        <fullName evidence="1">YecA family protein</fullName>
    </submittedName>
</protein>